<dbReference type="Gene3D" id="1.20.58.340">
    <property type="entry name" value="Magnesium transport protein CorA, transmembrane region"/>
    <property type="match status" value="1"/>
</dbReference>
<protein>
    <submittedName>
        <fullName evidence="2">Uncharacterized protein</fullName>
    </submittedName>
</protein>
<dbReference type="EMBL" id="CAMXCT030000850">
    <property type="protein sequence ID" value="CAL4771292.1"/>
    <property type="molecule type" value="Genomic_DNA"/>
</dbReference>
<reference evidence="2" key="1">
    <citation type="submission" date="2022-10" db="EMBL/GenBank/DDBJ databases">
        <authorList>
            <person name="Chen Y."/>
            <person name="Dougan E. K."/>
            <person name="Chan C."/>
            <person name="Rhodes N."/>
            <person name="Thang M."/>
        </authorList>
    </citation>
    <scope>NUCLEOTIDE SEQUENCE</scope>
</reference>
<evidence type="ECO:0000256" key="1">
    <source>
        <dbReference type="SAM" id="SignalP"/>
    </source>
</evidence>
<evidence type="ECO:0000313" key="3">
    <source>
        <dbReference type="EMBL" id="CAL1137355.1"/>
    </source>
</evidence>
<dbReference type="InterPro" id="IPR039204">
    <property type="entry name" value="MRS2-like"/>
</dbReference>
<proteinExistence type="predicted"/>
<dbReference type="EMBL" id="CAMXCT020000850">
    <property type="protein sequence ID" value="CAL1137355.1"/>
    <property type="molecule type" value="Genomic_DNA"/>
</dbReference>
<evidence type="ECO:0000313" key="4">
    <source>
        <dbReference type="Proteomes" id="UP001152797"/>
    </source>
</evidence>
<comment type="caution">
    <text evidence="2">The sequence shown here is derived from an EMBL/GenBank/DDBJ whole genome shotgun (WGS) entry which is preliminary data.</text>
</comment>
<feature type="non-terminal residue" evidence="2">
    <location>
        <position position="1"/>
    </location>
</feature>
<dbReference type="Pfam" id="PF22099">
    <property type="entry name" value="MRS2-like"/>
    <property type="match status" value="1"/>
</dbReference>
<keyword evidence="1" id="KW-0732">Signal</keyword>
<dbReference type="Proteomes" id="UP001152797">
    <property type="component" value="Unassembled WGS sequence"/>
</dbReference>
<feature type="signal peptide" evidence="1">
    <location>
        <begin position="1"/>
        <end position="23"/>
    </location>
</feature>
<reference evidence="3" key="2">
    <citation type="submission" date="2024-04" db="EMBL/GenBank/DDBJ databases">
        <authorList>
            <person name="Chen Y."/>
            <person name="Shah S."/>
            <person name="Dougan E. K."/>
            <person name="Thang M."/>
            <person name="Chan C."/>
        </authorList>
    </citation>
    <scope>NUCLEOTIDE SEQUENCE [LARGE SCALE GENOMIC DNA]</scope>
</reference>
<gene>
    <name evidence="2" type="ORF">C1SCF055_LOCUS11540</name>
</gene>
<dbReference type="OrthoDB" id="413464at2759"/>
<dbReference type="AlphaFoldDB" id="A0A9P1C3W1"/>
<keyword evidence="4" id="KW-1185">Reference proteome</keyword>
<name>A0A9P1C3W1_9DINO</name>
<organism evidence="2">
    <name type="scientific">Cladocopium goreaui</name>
    <dbReference type="NCBI Taxonomy" id="2562237"/>
    <lineage>
        <taxon>Eukaryota</taxon>
        <taxon>Sar</taxon>
        <taxon>Alveolata</taxon>
        <taxon>Dinophyceae</taxon>
        <taxon>Suessiales</taxon>
        <taxon>Symbiodiniaceae</taxon>
        <taxon>Cladocopium</taxon>
    </lineage>
</organism>
<accession>A0A9P1C3W1</accession>
<feature type="chain" id="PRO_5043270081" evidence="1">
    <location>
        <begin position="24"/>
        <end position="163"/>
    </location>
</feature>
<evidence type="ECO:0000313" key="2">
    <source>
        <dbReference type="EMBL" id="CAI3983980.1"/>
    </source>
</evidence>
<dbReference type="EMBL" id="CAMXCT010000850">
    <property type="protein sequence ID" value="CAI3983980.1"/>
    <property type="molecule type" value="Genomic_DNA"/>
</dbReference>
<sequence length="163" mass="18501">MLRHVAPCRPWLRCCGGLALAAAKTHRLLLFWADGQIEKKEGTSKELMLLFGLTARDVRLFGTKGAHLSIRPDYFMFRLPPFTGCVWSDSVMILNEGSGRAAELFSRCLQRELASPKGAKTPFEFRVLEMALRESFVEKKDRFTRLAALIESALRLRSATRLR</sequence>